<keyword evidence="4" id="KW-1003">Cell membrane</keyword>
<feature type="compositionally biased region" description="Pro residues" evidence="7">
    <location>
        <begin position="60"/>
        <end position="88"/>
    </location>
</feature>
<comment type="function">
    <text evidence="6">Has immunoglobulin-binding and hemagglutination properties, and can bind to mannose. Essential for virulence. May be involved in LPS biosynthesis or polysaccharide transport.</text>
</comment>
<comment type="subcellular location">
    <subcellularLocation>
        <location evidence="1">Membrane</location>
        <topology evidence="1">Single-pass membrane protein</topology>
    </subcellularLocation>
</comment>
<evidence type="ECO:0000256" key="7">
    <source>
        <dbReference type="SAM" id="MobiDB-lite"/>
    </source>
</evidence>
<evidence type="ECO:0000313" key="9">
    <source>
        <dbReference type="EMBL" id="MBB4009666.1"/>
    </source>
</evidence>
<dbReference type="AlphaFoldDB" id="A0A1Q9A8B0"/>
<evidence type="ECO:0000313" key="12">
    <source>
        <dbReference type="Proteomes" id="UP000544107"/>
    </source>
</evidence>
<evidence type="ECO:0000256" key="8">
    <source>
        <dbReference type="SAM" id="SignalP"/>
    </source>
</evidence>
<dbReference type="GO" id="GO:0030246">
    <property type="term" value="F:carbohydrate binding"/>
    <property type="evidence" value="ECO:0007669"/>
    <property type="project" value="UniProtKB-KW"/>
</dbReference>
<feature type="signal peptide" evidence="8">
    <location>
        <begin position="1"/>
        <end position="25"/>
    </location>
</feature>
<evidence type="ECO:0000256" key="3">
    <source>
        <dbReference type="ARBA" id="ARBA00020552"/>
    </source>
</evidence>
<accession>A0A1Q9A8B0</accession>
<dbReference type="Proteomes" id="UP000544107">
    <property type="component" value="Unassembled WGS sequence"/>
</dbReference>
<keyword evidence="4" id="KW-0472">Membrane</keyword>
<evidence type="ECO:0000256" key="1">
    <source>
        <dbReference type="ARBA" id="ARBA00004167"/>
    </source>
</evidence>
<evidence type="ECO:0000256" key="5">
    <source>
        <dbReference type="ARBA" id="ARBA00022734"/>
    </source>
</evidence>
<evidence type="ECO:0000256" key="2">
    <source>
        <dbReference type="ARBA" id="ARBA00010270"/>
    </source>
</evidence>
<dbReference type="GO" id="GO:0016020">
    <property type="term" value="C:membrane"/>
    <property type="evidence" value="ECO:0007669"/>
    <property type="project" value="UniProtKB-SubCell"/>
</dbReference>
<evidence type="ECO:0000256" key="4">
    <source>
        <dbReference type="ARBA" id="ARBA00022475"/>
    </source>
</evidence>
<reference evidence="10 11" key="1">
    <citation type="submission" date="2016-09" db="EMBL/GenBank/DDBJ databases">
        <title>Rhizobium oryziradicis sp. nov., isolated from the root of rice.</title>
        <authorList>
            <person name="Zhao J."/>
            <person name="Zhang X."/>
        </authorList>
    </citation>
    <scope>NUCLEOTIDE SEQUENCE [LARGE SCALE GENOMIC DNA]</scope>
    <source>
        <strain evidence="10 11">14971</strain>
    </source>
</reference>
<dbReference type="InterPro" id="IPR012413">
    <property type="entry name" value="BA14K"/>
</dbReference>
<feature type="chain" id="PRO_5044564399" description="Lectin-like protein BA14k" evidence="8">
    <location>
        <begin position="26"/>
        <end position="130"/>
    </location>
</feature>
<proteinExistence type="inferred from homology"/>
<comment type="similarity">
    <text evidence="2">Belongs to the BA14k family.</text>
</comment>
<dbReference type="EMBL" id="JACIED010000005">
    <property type="protein sequence ID" value="MBB4009666.1"/>
    <property type="molecule type" value="Genomic_DNA"/>
</dbReference>
<dbReference type="OrthoDB" id="8117189at2"/>
<dbReference type="Proteomes" id="UP000185598">
    <property type="component" value="Unassembled WGS sequence"/>
</dbReference>
<organism evidence="10 11">
    <name type="scientific">Allorhizobium taibaishanense</name>
    <dbReference type="NCBI Taxonomy" id="887144"/>
    <lineage>
        <taxon>Bacteria</taxon>
        <taxon>Pseudomonadati</taxon>
        <taxon>Pseudomonadota</taxon>
        <taxon>Alphaproteobacteria</taxon>
        <taxon>Hyphomicrobiales</taxon>
        <taxon>Rhizobiaceae</taxon>
        <taxon>Rhizobium/Agrobacterium group</taxon>
        <taxon>Allorhizobium</taxon>
    </lineage>
</organism>
<evidence type="ECO:0000256" key="6">
    <source>
        <dbReference type="ARBA" id="ARBA00025321"/>
    </source>
</evidence>
<comment type="caution">
    <text evidence="10">The sequence shown here is derived from an EMBL/GenBank/DDBJ whole genome shotgun (WGS) entry which is preliminary data.</text>
</comment>
<sequence length="130" mass="14377">MPFFRNTLMGVALSVAGLMPSLASAAMPRPAEPSATAASEIVDIRYVCDSYGCYDRPDYGRPPPPPPPPGYYRPAPPPPPPGYYRPAPPPPPGWGRHVRWCMDRHRAYNPDTNRFIGGDGRPHVCRSPFY</sequence>
<evidence type="ECO:0000313" key="10">
    <source>
        <dbReference type="EMBL" id="OLP50823.1"/>
    </source>
</evidence>
<gene>
    <name evidence="10" type="ORF">BJF91_06120</name>
    <name evidence="9" type="ORF">GGQ71_003954</name>
</gene>
<dbReference type="Pfam" id="PF07886">
    <property type="entry name" value="BA14K"/>
    <property type="match status" value="1"/>
</dbReference>
<evidence type="ECO:0000313" key="11">
    <source>
        <dbReference type="Proteomes" id="UP000185598"/>
    </source>
</evidence>
<dbReference type="EMBL" id="MKIN01000020">
    <property type="protein sequence ID" value="OLP50823.1"/>
    <property type="molecule type" value="Genomic_DNA"/>
</dbReference>
<keyword evidence="8" id="KW-0732">Signal</keyword>
<keyword evidence="5" id="KW-0430">Lectin</keyword>
<dbReference type="RefSeq" id="WP_075613526.1">
    <property type="nucleotide sequence ID" value="NZ_JACIED010000005.1"/>
</dbReference>
<protein>
    <recommendedName>
        <fullName evidence="3">Lectin-like protein BA14k</fullName>
    </recommendedName>
</protein>
<reference evidence="9 12" key="2">
    <citation type="submission" date="2020-08" db="EMBL/GenBank/DDBJ databases">
        <title>Genomic Encyclopedia of Type Strains, Phase IV (KMG-IV): sequencing the most valuable type-strain genomes for metagenomic binning, comparative biology and taxonomic classification.</title>
        <authorList>
            <person name="Goeker M."/>
        </authorList>
    </citation>
    <scope>NUCLEOTIDE SEQUENCE [LARGE SCALE GENOMIC DNA]</scope>
    <source>
        <strain evidence="9 12">DSM 100021</strain>
    </source>
</reference>
<feature type="region of interest" description="Disordered" evidence="7">
    <location>
        <begin position="58"/>
        <end position="88"/>
    </location>
</feature>
<keyword evidence="11" id="KW-1185">Reference proteome</keyword>
<name>A0A1Q9A8B0_9HYPH</name>